<dbReference type="EMBL" id="CP009517">
    <property type="protein sequence ID" value="AKB82686.1"/>
    <property type="molecule type" value="Genomic_DNA"/>
</dbReference>
<dbReference type="RefSeq" id="WP_048108226.1">
    <property type="nucleotide sequence ID" value="NZ_CP009517.1"/>
</dbReference>
<evidence type="ECO:0000313" key="2">
    <source>
        <dbReference type="Proteomes" id="UP000033066"/>
    </source>
</evidence>
<gene>
    <name evidence="1" type="ORF">MSBR3_2108</name>
</gene>
<organism evidence="1 2">
    <name type="scientific">Methanosarcina barkeri 3</name>
    <dbReference type="NCBI Taxonomy" id="1434107"/>
    <lineage>
        <taxon>Archaea</taxon>
        <taxon>Methanobacteriati</taxon>
        <taxon>Methanobacteriota</taxon>
        <taxon>Stenosarchaea group</taxon>
        <taxon>Methanomicrobia</taxon>
        <taxon>Methanosarcinales</taxon>
        <taxon>Methanosarcinaceae</taxon>
        <taxon>Methanosarcina</taxon>
    </lineage>
</organism>
<proteinExistence type="predicted"/>
<protein>
    <submittedName>
        <fullName evidence="1">Uncharacterized protein</fullName>
    </submittedName>
</protein>
<dbReference type="InterPro" id="IPR023833">
    <property type="entry name" value="Signal_pept_SipW-depend-type"/>
</dbReference>
<dbReference type="PATRIC" id="fig|1434107.4.peg.2690"/>
<dbReference type="Proteomes" id="UP000033066">
    <property type="component" value="Chromosome"/>
</dbReference>
<dbReference type="STRING" id="1434107.MSBR3_2108"/>
<dbReference type="AlphaFoldDB" id="A0A0E3SL89"/>
<dbReference type="HOGENOM" id="CLU_113178_0_0_2"/>
<sequence length="182" mass="18496">MLNKKMLLSVLIIGVVATVAGAGTWAAFSDSETSDGNTFTAGTLDLKLNGLDGITGFSIGDVAPNAQGTAGTITVKNAGTISGNLVVSSANIVEDENGMNDAEQAVDSTAADGELGSAITISIYDGATLLYQGPIAGLSDENLGTLAGAEEKTLTINYAVSDAGNEIQSDILEFDLEFTLNQ</sequence>
<dbReference type="InterPro" id="IPR022121">
    <property type="entry name" value="Peptidase_M73_camelysin"/>
</dbReference>
<dbReference type="KEGG" id="mbak:MSBR3_2108"/>
<dbReference type="OrthoDB" id="137379at2157"/>
<dbReference type="NCBIfam" id="TIGR04088">
    <property type="entry name" value="cognate_SipW"/>
    <property type="match status" value="1"/>
</dbReference>
<evidence type="ECO:0000313" key="1">
    <source>
        <dbReference type="EMBL" id="AKB82686.1"/>
    </source>
</evidence>
<keyword evidence="2" id="KW-1185">Reference proteome</keyword>
<dbReference type="GeneID" id="24789680"/>
<name>A0A0E3SL89_METBA</name>
<accession>A0A0E3SL89</accession>
<dbReference type="Pfam" id="PF12389">
    <property type="entry name" value="Peptidase_M73"/>
    <property type="match status" value="1"/>
</dbReference>
<reference evidence="1" key="1">
    <citation type="submission" date="2014-07" db="EMBL/GenBank/DDBJ databases">
        <title>Methanogenic archaea and the global carbon cycle.</title>
        <authorList>
            <person name="Henriksen J.R."/>
            <person name="Luke J."/>
            <person name="Reinhart S."/>
            <person name="Benedict M.N."/>
            <person name="Youngblut N.D."/>
            <person name="Metcalf M.E."/>
            <person name="Whitaker R.J."/>
            <person name="Metcalf W.W."/>
        </authorList>
    </citation>
    <scope>NUCLEOTIDE SEQUENCE [LARGE SCALE GENOMIC DNA]</scope>
    <source>
        <strain evidence="1">3</strain>
    </source>
</reference>